<dbReference type="OrthoDB" id="2496560at2759"/>
<accession>A0A0L6VHB5</accession>
<dbReference type="EMBL" id="LAVV01006397">
    <property type="protein sequence ID" value="KNZ60148.1"/>
    <property type="molecule type" value="Genomic_DNA"/>
</dbReference>
<dbReference type="AlphaFoldDB" id="A0A0L6VHB5"/>
<organism evidence="1 2">
    <name type="scientific">Puccinia sorghi</name>
    <dbReference type="NCBI Taxonomy" id="27349"/>
    <lineage>
        <taxon>Eukaryota</taxon>
        <taxon>Fungi</taxon>
        <taxon>Dikarya</taxon>
        <taxon>Basidiomycota</taxon>
        <taxon>Pucciniomycotina</taxon>
        <taxon>Pucciniomycetes</taxon>
        <taxon>Pucciniales</taxon>
        <taxon>Pucciniaceae</taxon>
        <taxon>Puccinia</taxon>
    </lineage>
</organism>
<dbReference type="VEuPathDB" id="FungiDB:VP01_1603g1"/>
<name>A0A0L6VHB5_9BASI</name>
<comment type="caution">
    <text evidence="1">The sequence shown here is derived from an EMBL/GenBank/DDBJ whole genome shotgun (WGS) entry which is preliminary data.</text>
</comment>
<gene>
    <name evidence="1" type="ORF">VP01_1603g1</name>
</gene>
<evidence type="ECO:0000313" key="2">
    <source>
        <dbReference type="Proteomes" id="UP000037035"/>
    </source>
</evidence>
<dbReference type="Proteomes" id="UP000037035">
    <property type="component" value="Unassembled WGS sequence"/>
</dbReference>
<protein>
    <submittedName>
        <fullName evidence="1">Uncharacterized protein</fullName>
    </submittedName>
</protein>
<keyword evidence="2" id="KW-1185">Reference proteome</keyword>
<proteinExistence type="predicted"/>
<sequence>MPKLQFLTAHLHDQDDKIIPELVPKTLYTSKAIVAKCDMSTRTGRFTVRLSSGPIPFDMVVKLFLDGVFLTGRCFLSGNMEPICDYQIAHNHLTGGFLFQRPFSKGVSIFFCANTRHLFKSLFTNAFLETRFLPKPRTNLAHLSRCPQACVFILPSCSSFCPGLPIIADWTNTPPVILHEEQEPCLSITWECSRPDPQK</sequence>
<reference evidence="1 2" key="1">
    <citation type="submission" date="2015-08" db="EMBL/GenBank/DDBJ databases">
        <title>Next Generation Sequencing and Analysis of the Genome of Puccinia sorghi L Schw, the Causal Agent of Maize Common Rust.</title>
        <authorList>
            <person name="Rochi L."/>
            <person name="Burguener G."/>
            <person name="Darino M."/>
            <person name="Turjanski A."/>
            <person name="Kreff E."/>
            <person name="Dieguez M.J."/>
            <person name="Sacco F."/>
        </authorList>
    </citation>
    <scope>NUCLEOTIDE SEQUENCE [LARGE SCALE GENOMIC DNA]</scope>
    <source>
        <strain evidence="1 2">RO10H11247</strain>
    </source>
</reference>
<evidence type="ECO:0000313" key="1">
    <source>
        <dbReference type="EMBL" id="KNZ60148.1"/>
    </source>
</evidence>